<organism evidence="1 2">
    <name type="scientific">Belnapia rosea</name>
    <dbReference type="NCBI Taxonomy" id="938405"/>
    <lineage>
        <taxon>Bacteria</taxon>
        <taxon>Pseudomonadati</taxon>
        <taxon>Pseudomonadota</taxon>
        <taxon>Alphaproteobacteria</taxon>
        <taxon>Acetobacterales</taxon>
        <taxon>Roseomonadaceae</taxon>
        <taxon>Belnapia</taxon>
    </lineage>
</organism>
<dbReference type="Proteomes" id="UP000198925">
    <property type="component" value="Unassembled WGS sequence"/>
</dbReference>
<name>A0A1G6P1G7_9PROT</name>
<dbReference type="EMBL" id="FMZX01000002">
    <property type="protein sequence ID" value="SDC73879.1"/>
    <property type="molecule type" value="Genomic_DNA"/>
</dbReference>
<evidence type="ECO:0000313" key="2">
    <source>
        <dbReference type="Proteomes" id="UP000198925"/>
    </source>
</evidence>
<dbReference type="AlphaFoldDB" id="A0A1G6P1G7"/>
<gene>
    <name evidence="1" type="ORF">SAMN04487779_1002231</name>
</gene>
<proteinExistence type="predicted"/>
<sequence length="230" mass="25641">MTAAELVDTEAMQSAVIAALQAANEENRAMRLAQCQQARGARRGRSNGGWPWRCRSAGCWACRRSSMRSWWAGMTRWIAEGPAPVSMISLRLERSPGGIRETVARARKACRGLRDRMARQRTSWRNMAMAGLTGGDGLLLLLVRHPSIGRGEVAEVFRKLWPDVTLYNLGEASPDWAMPLRDVIEITQIRRCIEPLRVVVLAQQHPVAAGLNISPRPPLHRQIGPMPCLF</sequence>
<protein>
    <submittedName>
        <fullName evidence="1">Uncharacterized protein</fullName>
    </submittedName>
</protein>
<accession>A0A1G6P1G7</accession>
<reference evidence="1 2" key="1">
    <citation type="submission" date="2016-10" db="EMBL/GenBank/DDBJ databases">
        <authorList>
            <person name="de Groot N.N."/>
        </authorList>
    </citation>
    <scope>NUCLEOTIDE SEQUENCE [LARGE SCALE GENOMIC DNA]</scope>
    <source>
        <strain evidence="1 2">CPCC 100156</strain>
    </source>
</reference>
<evidence type="ECO:0000313" key="1">
    <source>
        <dbReference type="EMBL" id="SDC73879.1"/>
    </source>
</evidence>
<keyword evidence="2" id="KW-1185">Reference proteome</keyword>